<dbReference type="InterPro" id="IPR000719">
    <property type="entry name" value="Prot_kinase_dom"/>
</dbReference>
<evidence type="ECO:0000256" key="7">
    <source>
        <dbReference type="SAM" id="Phobius"/>
    </source>
</evidence>
<keyword evidence="2 5" id="KW-0547">Nucleotide-binding</keyword>
<dbReference type="InterPro" id="IPR036322">
    <property type="entry name" value="WD40_repeat_dom_sf"/>
</dbReference>
<dbReference type="RefSeq" id="WP_106892866.1">
    <property type="nucleotide sequence ID" value="NZ_CP027860.1"/>
</dbReference>
<proteinExistence type="predicted"/>
<dbReference type="InterPro" id="IPR015943">
    <property type="entry name" value="WD40/YVTN_repeat-like_dom_sf"/>
</dbReference>
<dbReference type="GO" id="GO:0004674">
    <property type="term" value="F:protein serine/threonine kinase activity"/>
    <property type="evidence" value="ECO:0007669"/>
    <property type="project" value="TreeGrafter"/>
</dbReference>
<dbReference type="SUPFAM" id="SSF50978">
    <property type="entry name" value="WD40 repeat-like"/>
    <property type="match status" value="1"/>
</dbReference>
<keyword evidence="10" id="KW-1185">Reference proteome</keyword>
<keyword evidence="1" id="KW-0808">Transferase</keyword>
<keyword evidence="7" id="KW-0472">Membrane</keyword>
<dbReference type="SUPFAM" id="SSF56112">
    <property type="entry name" value="Protein kinase-like (PK-like)"/>
    <property type="match status" value="1"/>
</dbReference>
<gene>
    <name evidence="9" type="ORF">C7S18_17980</name>
</gene>
<dbReference type="PROSITE" id="PS00108">
    <property type="entry name" value="PROTEIN_KINASE_ST"/>
    <property type="match status" value="1"/>
</dbReference>
<reference evidence="9 10" key="1">
    <citation type="submission" date="2018-03" db="EMBL/GenBank/DDBJ databases">
        <title>Ahniella affigens gen. nov., sp. nov., a gammaproteobacterium isolated from sandy soil near a stream.</title>
        <authorList>
            <person name="Ko Y."/>
            <person name="Kim J.-H."/>
        </authorList>
    </citation>
    <scope>NUCLEOTIDE SEQUENCE [LARGE SCALE GENOMIC DNA]</scope>
    <source>
        <strain evidence="9 10">D13</strain>
    </source>
</reference>
<dbReference type="SMART" id="SM00320">
    <property type="entry name" value="WD40"/>
    <property type="match status" value="3"/>
</dbReference>
<dbReference type="Gene3D" id="1.10.510.10">
    <property type="entry name" value="Transferase(Phosphotransferase) domain 1"/>
    <property type="match status" value="1"/>
</dbReference>
<keyword evidence="7" id="KW-1133">Transmembrane helix</keyword>
<feature type="region of interest" description="Disordered" evidence="6">
    <location>
        <begin position="354"/>
        <end position="375"/>
    </location>
</feature>
<dbReference type="GO" id="GO:0005524">
    <property type="term" value="F:ATP binding"/>
    <property type="evidence" value="ECO:0007669"/>
    <property type="project" value="UniProtKB-UniRule"/>
</dbReference>
<dbReference type="PROSITE" id="PS00107">
    <property type="entry name" value="PROTEIN_KINASE_ATP"/>
    <property type="match status" value="1"/>
</dbReference>
<feature type="compositionally biased region" description="Low complexity" evidence="6">
    <location>
        <begin position="354"/>
        <end position="369"/>
    </location>
</feature>
<dbReference type="InterPro" id="IPR017441">
    <property type="entry name" value="Protein_kinase_ATP_BS"/>
</dbReference>
<keyword evidence="3" id="KW-0418">Kinase</keyword>
<keyword evidence="7" id="KW-0812">Transmembrane</keyword>
<dbReference type="KEGG" id="xba:C7S18_17980"/>
<evidence type="ECO:0000256" key="5">
    <source>
        <dbReference type="PROSITE-ProRule" id="PRU10141"/>
    </source>
</evidence>
<sequence length="1021" mass="112257">MEIRLCTDCGHWSERGKTRCGRCGGAITLADEVSLLGQELGRYRLQSVIGCGGMGIVFAAEHLGLGREVAIKALLPELDHADIIERFQREARLLAGLRHPHIIEIFDFDISSQGMPFYVMERLHGLSFGQALARVGRPLRLTELSLVFVSVARALDYAHRQQIIHRDLKPENVYLAHGELSTVVKLLDFGIAKRLTKDNQQSRLTETGAVLGTPLYLSPEQLADEPLGPASDQFALGLMFAECLIGAPVRGQQSPTQMLRLAMQGDVLDAGQWQAIPDACRAALRRALAFAPDARFPNCLMFIEALELEREPIDTAWIESLGLGQSRLVPTPAPATTALDRLPDADDNRPMALTTPAPAVTRAPTPVTRQSQGPNATVVAAKAQARPRRWWLALTGMLVLAVFVGWYGWSRSGTGDAPWTQGAVQVRPGPSLTLPADAGYLVGLLDAEAYFESSNGHYVLSLDDDLPISAVPSSERILGASEQDELFVQQGNTVSLRAPRGGDQKTLATVPDDASWIRLDPEGTWLAYVQGDAVHWFATKSPAAVRSHPLLRASVQFMAVRDGQLLLARYQPNDVLILELATGETRFSTRTDVNRVFDMAWQPTLNRLAICGFSPIVEIFDLTRPDRPVRLTVPTQCQAALWIPEGPTLLLRADRSLVRWSEQAQATMPWPGKVGSAGAILARFVARDGRVWLYEPELHRLQQIELGPEHLQTLNAPTGVEPWDLAVGQDAVYLGLSNGLLVAIEPQGTRTLSVHDAGITDLIDAGDRLASASDDRTLAVWKKPELSVAWRSRGHDFLVNQLWLAPDQQRLWSSSSDGLAKQWRWPDLEPMQQLDLSALCGHPRTSLHAVWLNAAQDRALFGTWDRRLLWLKRDGDLWQCKSFDVASGGGYRLLEVPAVRAVLLEGTEPSRLYAFDLDTERLSRLPDLGFDLLGLSRSPRPDTALAAGLQSVLLIRGTRNADQTLNWQLEPRMLHGLGRGYAADYAPAQHGFVVADDQGQVKVVPLTLFPGLFETTAENAP</sequence>
<feature type="binding site" evidence="5">
    <location>
        <position position="72"/>
    </location>
    <ligand>
        <name>ATP</name>
        <dbReference type="ChEBI" id="CHEBI:30616"/>
    </ligand>
</feature>
<dbReference type="InterPro" id="IPR001680">
    <property type="entry name" value="WD40_rpt"/>
</dbReference>
<evidence type="ECO:0000256" key="6">
    <source>
        <dbReference type="SAM" id="MobiDB-lite"/>
    </source>
</evidence>
<evidence type="ECO:0000256" key="4">
    <source>
        <dbReference type="ARBA" id="ARBA00022840"/>
    </source>
</evidence>
<dbReference type="CDD" id="cd14014">
    <property type="entry name" value="STKc_PknB_like"/>
    <property type="match status" value="1"/>
</dbReference>
<evidence type="ECO:0000256" key="2">
    <source>
        <dbReference type="ARBA" id="ARBA00022741"/>
    </source>
</evidence>
<dbReference type="InterPro" id="IPR011009">
    <property type="entry name" value="Kinase-like_dom_sf"/>
</dbReference>
<evidence type="ECO:0000256" key="1">
    <source>
        <dbReference type="ARBA" id="ARBA00022679"/>
    </source>
</evidence>
<dbReference type="Pfam" id="PF00069">
    <property type="entry name" value="Pkinase"/>
    <property type="match status" value="1"/>
</dbReference>
<name>A0A2P1PVR6_9GAMM</name>
<keyword evidence="4 5" id="KW-0067">ATP-binding</keyword>
<feature type="domain" description="Protein kinase" evidence="8">
    <location>
        <begin position="43"/>
        <end position="318"/>
    </location>
</feature>
<dbReference type="SUPFAM" id="SSF50998">
    <property type="entry name" value="Quinoprotein alcohol dehydrogenase-like"/>
    <property type="match status" value="1"/>
</dbReference>
<dbReference type="Proteomes" id="UP000241074">
    <property type="component" value="Chromosome"/>
</dbReference>
<dbReference type="InterPro" id="IPR008271">
    <property type="entry name" value="Ser/Thr_kinase_AS"/>
</dbReference>
<dbReference type="PANTHER" id="PTHR43289:SF6">
    <property type="entry name" value="SERINE_THREONINE-PROTEIN KINASE NEKL-3"/>
    <property type="match status" value="1"/>
</dbReference>
<dbReference type="Gene3D" id="2.130.10.10">
    <property type="entry name" value="YVTN repeat-like/Quinoprotein amine dehydrogenase"/>
    <property type="match status" value="2"/>
</dbReference>
<accession>A0A2P1PVR6</accession>
<feature type="transmembrane region" description="Helical" evidence="7">
    <location>
        <begin position="390"/>
        <end position="409"/>
    </location>
</feature>
<reference evidence="9 10" key="2">
    <citation type="submission" date="2018-03" db="EMBL/GenBank/DDBJ databases">
        <authorList>
            <person name="Keele B.F."/>
        </authorList>
    </citation>
    <scope>NUCLEOTIDE SEQUENCE [LARGE SCALE GENOMIC DNA]</scope>
    <source>
        <strain evidence="9 10">D13</strain>
    </source>
</reference>
<evidence type="ECO:0000256" key="3">
    <source>
        <dbReference type="ARBA" id="ARBA00022777"/>
    </source>
</evidence>
<dbReference type="InterPro" id="IPR011047">
    <property type="entry name" value="Quinoprotein_ADH-like_sf"/>
</dbReference>
<dbReference type="PANTHER" id="PTHR43289">
    <property type="entry name" value="MITOGEN-ACTIVATED PROTEIN KINASE KINASE KINASE 20-RELATED"/>
    <property type="match status" value="1"/>
</dbReference>
<evidence type="ECO:0000259" key="8">
    <source>
        <dbReference type="PROSITE" id="PS50011"/>
    </source>
</evidence>
<dbReference type="SMART" id="SM00220">
    <property type="entry name" value="S_TKc"/>
    <property type="match status" value="1"/>
</dbReference>
<evidence type="ECO:0000313" key="10">
    <source>
        <dbReference type="Proteomes" id="UP000241074"/>
    </source>
</evidence>
<dbReference type="PROSITE" id="PS50011">
    <property type="entry name" value="PROTEIN_KINASE_DOM"/>
    <property type="match status" value="1"/>
</dbReference>
<dbReference type="EMBL" id="CP027860">
    <property type="protein sequence ID" value="AVP98947.1"/>
    <property type="molecule type" value="Genomic_DNA"/>
</dbReference>
<dbReference type="OrthoDB" id="9783151at2"/>
<dbReference type="AlphaFoldDB" id="A0A2P1PVR6"/>
<dbReference type="Gene3D" id="3.30.200.20">
    <property type="entry name" value="Phosphorylase Kinase, domain 1"/>
    <property type="match status" value="1"/>
</dbReference>
<evidence type="ECO:0000313" key="9">
    <source>
        <dbReference type="EMBL" id="AVP98947.1"/>
    </source>
</evidence>
<organism evidence="9 10">
    <name type="scientific">Ahniella affigens</name>
    <dbReference type="NCBI Taxonomy" id="2021234"/>
    <lineage>
        <taxon>Bacteria</taxon>
        <taxon>Pseudomonadati</taxon>
        <taxon>Pseudomonadota</taxon>
        <taxon>Gammaproteobacteria</taxon>
        <taxon>Lysobacterales</taxon>
        <taxon>Rhodanobacteraceae</taxon>
        <taxon>Ahniella</taxon>
    </lineage>
</organism>
<protein>
    <recommendedName>
        <fullName evidence="8">Protein kinase domain-containing protein</fullName>
    </recommendedName>
</protein>